<proteinExistence type="predicted"/>
<dbReference type="Pfam" id="PF00857">
    <property type="entry name" value="Isochorismatase"/>
    <property type="match status" value="1"/>
</dbReference>
<dbReference type="EMBL" id="JAGSHT010000002">
    <property type="protein sequence ID" value="MBZ2194807.1"/>
    <property type="molecule type" value="Genomic_DNA"/>
</dbReference>
<evidence type="ECO:0000256" key="1">
    <source>
        <dbReference type="ARBA" id="ARBA00022801"/>
    </source>
</evidence>
<evidence type="ECO:0000313" key="4">
    <source>
        <dbReference type="Proteomes" id="UP000826651"/>
    </source>
</evidence>
<evidence type="ECO:0000259" key="2">
    <source>
        <dbReference type="Pfam" id="PF00857"/>
    </source>
</evidence>
<dbReference type="InterPro" id="IPR000868">
    <property type="entry name" value="Isochorismatase-like_dom"/>
</dbReference>
<accession>A0ABS7S393</accession>
<dbReference type="Proteomes" id="UP000826651">
    <property type="component" value="Unassembled WGS sequence"/>
</dbReference>
<evidence type="ECO:0000313" key="3">
    <source>
        <dbReference type="EMBL" id="MBZ2194807.1"/>
    </source>
</evidence>
<dbReference type="InterPro" id="IPR050272">
    <property type="entry name" value="Isochorismatase-like_hydrls"/>
</dbReference>
<name>A0ABS7S393_9MICO</name>
<dbReference type="CDD" id="cd00431">
    <property type="entry name" value="cysteine_hydrolases"/>
    <property type="match status" value="1"/>
</dbReference>
<reference evidence="3 4" key="1">
    <citation type="submission" date="2021-04" db="EMBL/GenBank/DDBJ databases">
        <title>Ruania sp. nov., isolated from sandy soil of mangrove forest.</title>
        <authorList>
            <person name="Ge X."/>
            <person name="Huang R."/>
            <person name="Liu W."/>
        </authorList>
    </citation>
    <scope>NUCLEOTIDE SEQUENCE [LARGE SCALE GENOMIC DNA]</scope>
    <source>
        <strain evidence="3 4">N2-46</strain>
    </source>
</reference>
<sequence>MTEHAGDTHDPRHTWLRPETHGLATLNGTALLIIDMQNAYFEDPALAAALPALLEHTNELIRAGRAAGLPVILVRTIHARDRSTWTLNMLEDDEGFAFPGTEQAAYVDGLMIGDAVDIAKTRDNAFHGTRLGEVIAELGVRHLLIGGVSTHSCVAQTAMAAFAEDLHVAIAGDAIASENRYLSEAALTFLSEEMRQPVLDLAACLGLLRR</sequence>
<comment type="caution">
    <text evidence="3">The sequence shown here is derived from an EMBL/GenBank/DDBJ whole genome shotgun (WGS) entry which is preliminary data.</text>
</comment>
<dbReference type="Gene3D" id="3.40.50.850">
    <property type="entry name" value="Isochorismatase-like"/>
    <property type="match status" value="1"/>
</dbReference>
<feature type="domain" description="Isochorismatase-like" evidence="2">
    <location>
        <begin position="29"/>
        <end position="192"/>
    </location>
</feature>
<protein>
    <submittedName>
        <fullName evidence="3">Cysteine hydrolase</fullName>
    </submittedName>
</protein>
<dbReference type="PANTHER" id="PTHR43540">
    <property type="entry name" value="PEROXYUREIDOACRYLATE/UREIDOACRYLATE AMIDOHYDROLASE-RELATED"/>
    <property type="match status" value="1"/>
</dbReference>
<keyword evidence="4" id="KW-1185">Reference proteome</keyword>
<dbReference type="GO" id="GO:0016787">
    <property type="term" value="F:hydrolase activity"/>
    <property type="evidence" value="ECO:0007669"/>
    <property type="project" value="UniProtKB-KW"/>
</dbReference>
<dbReference type="InterPro" id="IPR036380">
    <property type="entry name" value="Isochorismatase-like_sf"/>
</dbReference>
<keyword evidence="1 3" id="KW-0378">Hydrolase</keyword>
<dbReference type="SUPFAM" id="SSF52499">
    <property type="entry name" value="Isochorismatase-like hydrolases"/>
    <property type="match status" value="1"/>
</dbReference>
<organism evidence="3 4">
    <name type="scientific">Occultella gossypii</name>
    <dbReference type="NCBI Taxonomy" id="2800820"/>
    <lineage>
        <taxon>Bacteria</taxon>
        <taxon>Bacillati</taxon>
        <taxon>Actinomycetota</taxon>
        <taxon>Actinomycetes</taxon>
        <taxon>Micrococcales</taxon>
        <taxon>Ruaniaceae</taxon>
        <taxon>Occultella</taxon>
    </lineage>
</organism>
<gene>
    <name evidence="3" type="ORF">KCQ71_01480</name>
</gene>
<dbReference type="RefSeq" id="WP_223402082.1">
    <property type="nucleotide sequence ID" value="NZ_JAGSHT010000002.1"/>
</dbReference>